<organism evidence="10 11">
    <name type="scientific">Marinobacterium aestuarii</name>
    <dbReference type="NCBI Taxonomy" id="1821621"/>
    <lineage>
        <taxon>Bacteria</taxon>
        <taxon>Pseudomonadati</taxon>
        <taxon>Pseudomonadota</taxon>
        <taxon>Gammaproteobacteria</taxon>
        <taxon>Oceanospirillales</taxon>
        <taxon>Oceanospirillaceae</taxon>
        <taxon>Marinobacterium</taxon>
    </lineage>
</organism>
<keyword evidence="11" id="KW-1185">Reference proteome</keyword>
<evidence type="ECO:0000256" key="5">
    <source>
        <dbReference type="ARBA" id="ARBA00023167"/>
    </source>
</evidence>
<comment type="subcellular location">
    <subcellularLocation>
        <location evidence="7">Cytoplasm</location>
    </subcellularLocation>
</comment>
<dbReference type="GO" id="GO:0008899">
    <property type="term" value="F:homoserine O-succinyltransferase activity"/>
    <property type="evidence" value="ECO:0007669"/>
    <property type="project" value="UniProtKB-UniRule"/>
</dbReference>
<dbReference type="EC" id="2.3.1.46" evidence="7"/>
<comment type="subunit">
    <text evidence="1 7">Homodimer.</text>
</comment>
<dbReference type="InterPro" id="IPR000073">
    <property type="entry name" value="AB_hydrolase_1"/>
</dbReference>
<dbReference type="NCBIfam" id="NF001209">
    <property type="entry name" value="PRK00175.1"/>
    <property type="match status" value="1"/>
</dbReference>
<dbReference type="HAMAP" id="MF_00296">
    <property type="entry name" value="MetX_acyltransf"/>
    <property type="match status" value="1"/>
</dbReference>
<evidence type="ECO:0000256" key="6">
    <source>
        <dbReference type="ARBA" id="ARBA00023315"/>
    </source>
</evidence>
<dbReference type="Gene3D" id="3.40.50.1820">
    <property type="entry name" value="alpha/beta hydrolase"/>
    <property type="match status" value="1"/>
</dbReference>
<evidence type="ECO:0000313" key="10">
    <source>
        <dbReference type="EMBL" id="ANG61244.1"/>
    </source>
</evidence>
<evidence type="ECO:0000313" key="11">
    <source>
        <dbReference type="Proteomes" id="UP000078070"/>
    </source>
</evidence>
<keyword evidence="6 7" id="KW-0012">Acyltransferase</keyword>
<dbReference type="SUPFAM" id="SSF53474">
    <property type="entry name" value="alpha/beta-Hydrolases"/>
    <property type="match status" value="1"/>
</dbReference>
<dbReference type="PIRSF" id="PIRSF000443">
    <property type="entry name" value="Homoser_Ac_trans"/>
    <property type="match status" value="1"/>
</dbReference>
<evidence type="ECO:0000256" key="7">
    <source>
        <dbReference type="HAMAP-Rule" id="MF_00296"/>
    </source>
</evidence>
<dbReference type="FunFam" id="1.10.1740.110:FF:000001">
    <property type="entry name" value="Homoserine O-acetyltransferase"/>
    <property type="match status" value="1"/>
</dbReference>
<keyword evidence="4 7" id="KW-0808">Transferase</keyword>
<feature type="domain" description="AB hydrolase-1" evidence="9">
    <location>
        <begin position="51"/>
        <end position="358"/>
    </location>
</feature>
<dbReference type="GO" id="GO:0005737">
    <property type="term" value="C:cytoplasm"/>
    <property type="evidence" value="ECO:0007669"/>
    <property type="project" value="UniProtKB-SubCell"/>
</dbReference>
<dbReference type="GO" id="GO:0009086">
    <property type="term" value="P:methionine biosynthetic process"/>
    <property type="evidence" value="ECO:0007669"/>
    <property type="project" value="UniProtKB-UniRule"/>
</dbReference>
<sequence length="388" mass="42579">MPTSIPADSVGLVQPQQFQFDQPLELACGRQLDSYSLTVETYGTLNADRSNAILVCHALSGNHHLAGYHSMDDPKPGWWDSAIGPGKVIDTNRFFVVGLNNLGGCHGSSGPNQPNPETGAPYGPDFPIVTVPDWVQSQARLADRLGIQQWAAVIGGSLGGMQALQWAIDYPQRLRHCIIIAAAARLSAQNIAFNEVARQAITRDPQFHDGHYYAKQAIPKTGLMLARMVGHITYLSDDGMREKFGRDMKSGKLSFDLSPQFEIESYLQYQGERFSAAFDANTYLLMTRALDYYDPAASFGDSLSEAVRGAQCKFKVISFTTDWRFSPERSREIVDALIDAGKAVSYAEIDSPQGHDAFLIPIPRYMEVFGACMGQVAADIPSSAQESR</sequence>
<dbReference type="RefSeq" id="WP_067377044.1">
    <property type="nucleotide sequence ID" value="NZ_CP015839.1"/>
</dbReference>
<evidence type="ECO:0000259" key="9">
    <source>
        <dbReference type="Pfam" id="PF00561"/>
    </source>
</evidence>
<name>A0A1A9ESV2_9GAMM</name>
<reference evidence="11" key="1">
    <citation type="submission" date="2016-05" db="EMBL/GenBank/DDBJ databases">
        <authorList>
            <person name="Baek K."/>
            <person name="Yang S.-J."/>
        </authorList>
    </citation>
    <scope>NUCLEOTIDE SEQUENCE [LARGE SCALE GENOMIC DNA]</scope>
    <source>
        <strain evidence="11">ST58-10</strain>
    </source>
</reference>
<evidence type="ECO:0000256" key="8">
    <source>
        <dbReference type="PIRSR" id="PIRSR000443-1"/>
    </source>
</evidence>
<keyword evidence="2 7" id="KW-0963">Cytoplasm</keyword>
<dbReference type="EMBL" id="CP015839">
    <property type="protein sequence ID" value="ANG61244.1"/>
    <property type="molecule type" value="Genomic_DNA"/>
</dbReference>
<dbReference type="Proteomes" id="UP000078070">
    <property type="component" value="Chromosome"/>
</dbReference>
<dbReference type="PANTHER" id="PTHR32268">
    <property type="entry name" value="HOMOSERINE O-ACETYLTRANSFERASE"/>
    <property type="match status" value="1"/>
</dbReference>
<keyword evidence="3 7" id="KW-0028">Amino-acid biosynthesis</keyword>
<dbReference type="STRING" id="1821621.A8C75_01385"/>
<dbReference type="Pfam" id="PF00561">
    <property type="entry name" value="Abhydrolase_1"/>
    <property type="match status" value="1"/>
</dbReference>
<evidence type="ECO:0000256" key="2">
    <source>
        <dbReference type="ARBA" id="ARBA00022490"/>
    </source>
</evidence>
<feature type="site" description="Important for acyl-CoA specificity" evidence="7">
    <location>
        <position position="324"/>
    </location>
</feature>
<comment type="catalytic activity">
    <reaction evidence="7">
        <text>L-homoserine + succinyl-CoA = O-succinyl-L-homoserine + CoA</text>
        <dbReference type="Rhea" id="RHEA:22008"/>
        <dbReference type="ChEBI" id="CHEBI:57287"/>
        <dbReference type="ChEBI" id="CHEBI:57292"/>
        <dbReference type="ChEBI" id="CHEBI:57476"/>
        <dbReference type="ChEBI" id="CHEBI:57661"/>
        <dbReference type="EC" id="2.3.1.46"/>
    </reaction>
</comment>
<dbReference type="InterPro" id="IPR008220">
    <property type="entry name" value="HAT_MetX-like"/>
</dbReference>
<evidence type="ECO:0000256" key="4">
    <source>
        <dbReference type="ARBA" id="ARBA00022679"/>
    </source>
</evidence>
<accession>A0A1A9ESV2</accession>
<dbReference type="KEGG" id="mars:A8C75_01385"/>
<comment type="caution">
    <text evidence="7">Lacks conserved residue(s) required for the propagation of feature annotation.</text>
</comment>
<feature type="binding site" evidence="7">
    <location>
        <position position="356"/>
    </location>
    <ligand>
        <name>substrate</name>
    </ligand>
</feature>
<proteinExistence type="inferred from homology"/>
<dbReference type="GO" id="GO:0004414">
    <property type="term" value="F:homoserine O-acetyltransferase activity"/>
    <property type="evidence" value="ECO:0007669"/>
    <property type="project" value="UniProtKB-ARBA"/>
</dbReference>
<evidence type="ECO:0000256" key="3">
    <source>
        <dbReference type="ARBA" id="ARBA00022605"/>
    </source>
</evidence>
<feature type="active site" evidence="7 8">
    <location>
        <position position="355"/>
    </location>
</feature>
<dbReference type="NCBIfam" id="TIGR01392">
    <property type="entry name" value="homoserO_Ac_trn"/>
    <property type="match status" value="1"/>
</dbReference>
<dbReference type="GO" id="GO:0009092">
    <property type="term" value="P:homoserine metabolic process"/>
    <property type="evidence" value="ECO:0007669"/>
    <property type="project" value="TreeGrafter"/>
</dbReference>
<dbReference type="OrthoDB" id="9800754at2"/>
<feature type="active site" description="Nucleophile" evidence="7 8">
    <location>
        <position position="157"/>
    </location>
</feature>
<reference evidence="10 11" key="2">
    <citation type="journal article" date="2018" name="Int. J. Syst. Evol. Microbiol.">
        <title>Marinobacterium aestuarii sp. nov., a benzene-degrading marine bacterium isolated from estuary sediment.</title>
        <authorList>
            <person name="Bae S.S."/>
            <person name="Jung J."/>
            <person name="Chung D."/>
            <person name="Baek K."/>
        </authorList>
    </citation>
    <scope>NUCLEOTIDE SEQUENCE [LARGE SCALE GENOMIC DNA]</scope>
    <source>
        <strain evidence="10 11">ST58-10</strain>
    </source>
</reference>
<dbReference type="PANTHER" id="PTHR32268:SF11">
    <property type="entry name" value="HOMOSERINE O-ACETYLTRANSFERASE"/>
    <property type="match status" value="1"/>
</dbReference>
<feature type="binding site" evidence="7">
    <location>
        <position position="227"/>
    </location>
    <ligand>
        <name>substrate</name>
    </ligand>
</feature>
<dbReference type="UniPathway" id="UPA00051">
    <property type="reaction ID" value="UER00075"/>
</dbReference>
<comment type="function">
    <text evidence="7">Transfers a succinyl group from succinyl-CoA to L-homoserine, forming succinyl-L-homoserine.</text>
</comment>
<dbReference type="InterPro" id="IPR029058">
    <property type="entry name" value="AB_hydrolase_fold"/>
</dbReference>
<feature type="active site" evidence="7 8">
    <location>
        <position position="322"/>
    </location>
</feature>
<keyword evidence="5 7" id="KW-0486">Methionine biosynthesis</keyword>
<dbReference type="Gene3D" id="1.10.1740.110">
    <property type="match status" value="1"/>
</dbReference>
<comment type="similarity">
    <text evidence="7">Belongs to the AB hydrolase superfamily. MetX family.</text>
</comment>
<comment type="pathway">
    <text evidence="7">Amino-acid biosynthesis; L-methionine biosynthesis via de novo pathway; O-succinyl-L-homoserine from L-homoserine: step 1/1.</text>
</comment>
<dbReference type="AlphaFoldDB" id="A0A1A9ESV2"/>
<protein>
    <recommendedName>
        <fullName evidence="7">Homoserine O-succinyltransferase</fullName>
        <shortName evidence="7">HST</shortName>
        <ecNumber evidence="7">2.3.1.46</ecNumber>
    </recommendedName>
    <alternativeName>
        <fullName evidence="7">Homoserine transsuccinylase</fullName>
        <shortName evidence="7">HTS</shortName>
    </alternativeName>
</protein>
<evidence type="ECO:0000256" key="1">
    <source>
        <dbReference type="ARBA" id="ARBA00011738"/>
    </source>
</evidence>
<gene>
    <name evidence="7" type="primary">metXS</name>
    <name evidence="10" type="ORF">A8C75_01385</name>
</gene>